<dbReference type="AlphaFoldDB" id="A0A934NP01"/>
<evidence type="ECO:0000313" key="4">
    <source>
        <dbReference type="Proteomes" id="UP000655868"/>
    </source>
</evidence>
<dbReference type="EMBL" id="JAEMNV010000002">
    <property type="protein sequence ID" value="MBJ8338736.1"/>
    <property type="molecule type" value="Genomic_DNA"/>
</dbReference>
<feature type="domain" description="HNH nuclease" evidence="2">
    <location>
        <begin position="352"/>
        <end position="404"/>
    </location>
</feature>
<dbReference type="CDD" id="cd00085">
    <property type="entry name" value="HNHc"/>
    <property type="match status" value="1"/>
</dbReference>
<sequence length="449" mass="47048">MESGATTTVVVAEVSAQVMRLTPLNVADFTDQELVDSVAEMVTARAVIDGFITRAAGEIDRRELNRQLGASSTAAWLSNSGHLDRGHANRTVALAHALTSLPLLAAALQVGDITAEHAHAAVTAITAIDDACPDLDPSARTAAEQILLDVALAGPPSKVAARGQELLLALSTPDIDGCMAEDVTRNQLTVTRNRSGRHIVRGDFDIETAEKLHTALSGLSAPRPAVDGTPDDRSPARRRADGFGELLDAYLGSGAGPAEGGVKPHLALTASVRELADGGHCDGCRCAPATAEQVAAGATLDRAGRVSLAWLGPFSTVSARLLACDCDITAITLDDSDVPVNLGRTERVVPGKQRRAVVARDEGCAMPGCGRPAAWCVVHHIEHWIDGGATDLVNLVMLCGHHHRVIHHGEWVVYIGGDGHPWFIPPATVDPFRQPVPAHNRAGPGRAAA</sequence>
<gene>
    <name evidence="3" type="ORF">JGU71_07545</name>
</gene>
<dbReference type="SMART" id="SM00507">
    <property type="entry name" value="HNHc"/>
    <property type="match status" value="1"/>
</dbReference>
<dbReference type="GO" id="GO:0008270">
    <property type="term" value="F:zinc ion binding"/>
    <property type="evidence" value="ECO:0007669"/>
    <property type="project" value="InterPro"/>
</dbReference>
<name>A0A934NP01_9NOCA</name>
<dbReference type="GO" id="GO:0004519">
    <property type="term" value="F:endonuclease activity"/>
    <property type="evidence" value="ECO:0007669"/>
    <property type="project" value="InterPro"/>
</dbReference>
<comment type="similarity">
    <text evidence="1">Belongs to the Rv1128c/1148c/1588c/1702c/1945/3466 family.</text>
</comment>
<dbReference type="InterPro" id="IPR003870">
    <property type="entry name" value="DUF222"/>
</dbReference>
<organism evidence="3 4">
    <name type="scientific">Antrihabitans stalagmiti</name>
    <dbReference type="NCBI Taxonomy" id="2799499"/>
    <lineage>
        <taxon>Bacteria</taxon>
        <taxon>Bacillati</taxon>
        <taxon>Actinomycetota</taxon>
        <taxon>Actinomycetes</taxon>
        <taxon>Mycobacteriales</taxon>
        <taxon>Nocardiaceae</taxon>
        <taxon>Antrihabitans</taxon>
    </lineage>
</organism>
<dbReference type="Proteomes" id="UP000655868">
    <property type="component" value="Unassembled WGS sequence"/>
</dbReference>
<accession>A0A934NP01</accession>
<evidence type="ECO:0000259" key="2">
    <source>
        <dbReference type="SMART" id="SM00507"/>
    </source>
</evidence>
<comment type="caution">
    <text evidence="3">The sequence shown here is derived from an EMBL/GenBank/DDBJ whole genome shotgun (WGS) entry which is preliminary data.</text>
</comment>
<dbReference type="InterPro" id="IPR002711">
    <property type="entry name" value="HNH"/>
</dbReference>
<evidence type="ECO:0000313" key="3">
    <source>
        <dbReference type="EMBL" id="MBJ8338736.1"/>
    </source>
</evidence>
<reference evidence="3" key="1">
    <citation type="submission" date="2020-12" db="EMBL/GenBank/DDBJ databases">
        <title>Antrihabitans popcorni sp. nov. and Antrihabitans auranticaus sp. nov., isolated from a larva cave.</title>
        <authorList>
            <person name="Lee S.D."/>
            <person name="Kim I.S."/>
        </authorList>
    </citation>
    <scope>NUCLEOTIDE SEQUENCE</scope>
    <source>
        <strain evidence="3">YC3-6</strain>
    </source>
</reference>
<keyword evidence="4" id="KW-1185">Reference proteome</keyword>
<evidence type="ECO:0000256" key="1">
    <source>
        <dbReference type="ARBA" id="ARBA00023450"/>
    </source>
</evidence>
<dbReference type="GO" id="GO:0003676">
    <property type="term" value="F:nucleic acid binding"/>
    <property type="evidence" value="ECO:0007669"/>
    <property type="project" value="InterPro"/>
</dbReference>
<dbReference type="Pfam" id="PF01844">
    <property type="entry name" value="HNH"/>
    <property type="match status" value="1"/>
</dbReference>
<dbReference type="InterPro" id="IPR003615">
    <property type="entry name" value="HNH_nuc"/>
</dbReference>
<dbReference type="RefSeq" id="WP_199703389.1">
    <property type="nucleotide sequence ID" value="NZ_JAEMNV010000002.1"/>
</dbReference>
<dbReference type="Pfam" id="PF02720">
    <property type="entry name" value="DUF222"/>
    <property type="match status" value="1"/>
</dbReference>
<proteinExistence type="inferred from homology"/>
<protein>
    <submittedName>
        <fullName evidence="3">DUF222 domain-containing protein</fullName>
    </submittedName>
</protein>